<evidence type="ECO:0000256" key="1">
    <source>
        <dbReference type="SAM" id="SignalP"/>
    </source>
</evidence>
<evidence type="ECO:0000313" key="2">
    <source>
        <dbReference type="EMBL" id="KAH8696558.1"/>
    </source>
</evidence>
<name>A0AAD4KQA3_9EURO</name>
<keyword evidence="1" id="KW-0732">Signal</keyword>
<organism evidence="2 3">
    <name type="scientific">Talaromyces proteolyticus</name>
    <dbReference type="NCBI Taxonomy" id="1131652"/>
    <lineage>
        <taxon>Eukaryota</taxon>
        <taxon>Fungi</taxon>
        <taxon>Dikarya</taxon>
        <taxon>Ascomycota</taxon>
        <taxon>Pezizomycotina</taxon>
        <taxon>Eurotiomycetes</taxon>
        <taxon>Eurotiomycetidae</taxon>
        <taxon>Eurotiales</taxon>
        <taxon>Trichocomaceae</taxon>
        <taxon>Talaromyces</taxon>
        <taxon>Talaromyces sect. Bacilispori</taxon>
    </lineage>
</organism>
<dbReference type="Proteomes" id="UP001201262">
    <property type="component" value="Unassembled WGS sequence"/>
</dbReference>
<evidence type="ECO:0000313" key="3">
    <source>
        <dbReference type="Proteomes" id="UP001201262"/>
    </source>
</evidence>
<dbReference type="RefSeq" id="XP_046071494.1">
    <property type="nucleotide sequence ID" value="XM_046216410.1"/>
</dbReference>
<proteinExistence type="predicted"/>
<comment type="caution">
    <text evidence="2">The sequence shown here is derived from an EMBL/GenBank/DDBJ whole genome shotgun (WGS) entry which is preliminary data.</text>
</comment>
<dbReference type="EMBL" id="JAJTJA010000007">
    <property type="protein sequence ID" value="KAH8696558.1"/>
    <property type="molecule type" value="Genomic_DNA"/>
</dbReference>
<dbReference type="GeneID" id="70246697"/>
<keyword evidence="3" id="KW-1185">Reference proteome</keyword>
<feature type="signal peptide" evidence="1">
    <location>
        <begin position="1"/>
        <end position="19"/>
    </location>
</feature>
<gene>
    <name evidence="2" type="ORF">BGW36DRAFT_381233</name>
</gene>
<dbReference type="AlphaFoldDB" id="A0AAD4KQA3"/>
<reference evidence="2" key="1">
    <citation type="submission" date="2021-12" db="EMBL/GenBank/DDBJ databases">
        <title>Convergent genome expansion in fungi linked to evolution of root-endophyte symbiosis.</title>
        <authorList>
            <consortium name="DOE Joint Genome Institute"/>
            <person name="Ke Y.-H."/>
            <person name="Bonito G."/>
            <person name="Liao H.-L."/>
            <person name="Looney B."/>
            <person name="Rojas-Flechas A."/>
            <person name="Nash J."/>
            <person name="Hameed K."/>
            <person name="Schadt C."/>
            <person name="Martin F."/>
            <person name="Crous P.W."/>
            <person name="Miettinen O."/>
            <person name="Magnuson J.K."/>
            <person name="Labbe J."/>
            <person name="Jacobson D."/>
            <person name="Doktycz M.J."/>
            <person name="Veneault-Fourrey C."/>
            <person name="Kuo A."/>
            <person name="Mondo S."/>
            <person name="Calhoun S."/>
            <person name="Riley R."/>
            <person name="Ohm R."/>
            <person name="LaButti K."/>
            <person name="Andreopoulos B."/>
            <person name="Pangilinan J."/>
            <person name="Nolan M."/>
            <person name="Tritt A."/>
            <person name="Clum A."/>
            <person name="Lipzen A."/>
            <person name="Daum C."/>
            <person name="Barry K."/>
            <person name="Grigoriev I.V."/>
            <person name="Vilgalys R."/>
        </authorList>
    </citation>
    <scope>NUCLEOTIDE SEQUENCE</scope>
    <source>
        <strain evidence="2">PMI_201</strain>
    </source>
</reference>
<feature type="chain" id="PRO_5042193038" evidence="1">
    <location>
        <begin position="20"/>
        <end position="118"/>
    </location>
</feature>
<accession>A0AAD4KQA3</accession>
<sequence>MHFSIPAVIMALAVGSAVANEQMQLNYYNDGGCSDYSTQVDVTWATKFVSGKYNSPPSCYNYQYGNSVNVANCHESHCWCDFYEGDDCTGYSQRSIYENGGSNCATASNRKSFQCWYT</sequence>
<protein>
    <submittedName>
        <fullName evidence="2">Uncharacterized protein</fullName>
    </submittedName>
</protein>